<protein>
    <submittedName>
        <fullName evidence="1">Uncharacterized protein b294R</fullName>
    </submittedName>
</protein>
<dbReference type="KEGG" id="vg:5659253"/>
<dbReference type="Proteomes" id="UP000202419">
    <property type="component" value="Segment"/>
</dbReference>
<sequence>MDFLFFVAFNCSPISFGRCDSVEIIRTWYRRRKQSHNSVIDFYRISDNVYQKGIVRDKNGNCNCGIHSHSTRNSDEKLLAGKKIDDSIVSEFHRWSLFSE</sequence>
<dbReference type="GeneID" id="5659253"/>
<organismHost>
    <name type="scientific">Chlorella</name>
    <dbReference type="NCBI Taxonomy" id="3071"/>
</organismHost>
<reference evidence="1 2" key="1">
    <citation type="journal article" date="2007" name="Virology">
        <title>Sequence and annotation of the 369-kb NY-2A and the 345-kb AR158 viruses that infect Chlorella NC64A.</title>
        <authorList>
            <person name="Fitzgerald L.A."/>
            <person name="Graves M.V."/>
            <person name="Li X."/>
            <person name="Feldblyum T."/>
            <person name="Nierman W.C."/>
            <person name="Van Etten J.L."/>
        </authorList>
    </citation>
    <scope>NUCLEOTIDE SEQUENCE [LARGE SCALE GENOMIC DNA]</scope>
    <source>
        <strain evidence="1 2">NY-2A</strain>
    </source>
</reference>
<name>A7IWG9_PBCVN</name>
<proteinExistence type="predicted"/>
<dbReference type="RefSeq" id="YP_001497490.1">
    <property type="nucleotide sequence ID" value="NC_009898.1"/>
</dbReference>
<accession>A7IWG9</accession>
<gene>
    <name evidence="1" type="primary">b294R</name>
    <name evidence="1" type="ORF">NY2A_b294R</name>
</gene>
<dbReference type="EMBL" id="DQ491002">
    <property type="protein sequence ID" value="ABT14693.1"/>
    <property type="molecule type" value="Genomic_DNA"/>
</dbReference>
<evidence type="ECO:0000313" key="2">
    <source>
        <dbReference type="Proteomes" id="UP000202419"/>
    </source>
</evidence>
<organism evidence="1 2">
    <name type="scientific">Paramecium bursaria Chlorella virus NY2A</name>
    <name type="common">PBCV-NY2A</name>
    <dbReference type="NCBI Taxonomy" id="46021"/>
    <lineage>
        <taxon>Viruses</taxon>
        <taxon>Varidnaviria</taxon>
        <taxon>Bamfordvirae</taxon>
        <taxon>Nucleocytoviricota</taxon>
        <taxon>Megaviricetes</taxon>
        <taxon>Algavirales</taxon>
        <taxon>Phycodnaviridae</taxon>
        <taxon>Chlorovirus</taxon>
        <taxon>Chlorovirus americanus</taxon>
    </lineage>
</organism>
<evidence type="ECO:0000313" key="1">
    <source>
        <dbReference type="EMBL" id="ABT14693.1"/>
    </source>
</evidence>
<keyword evidence="2" id="KW-1185">Reference proteome</keyword>